<accession>A0AAX0WQS7</accession>
<keyword evidence="4 7" id="KW-0547">Nucleotide-binding</keyword>
<name>A0AAX0WQS7_9GAMM</name>
<dbReference type="Pfam" id="PF00069">
    <property type="entry name" value="Pkinase"/>
    <property type="match status" value="1"/>
</dbReference>
<sequence>MKKNSKNDSSKKDTDKKQENGLSISRALQATKRKIFPHKAPATQEKNPSTDGKKQTDSTKEQLHQSITGNALYQSIKSPPAHIERQLMSDEEARKMLAQYEKGKRANMSREATMDLYRSLLSQKPSKKEFQAKQDETSIPVSQERTITKGERLEANQSSEKSSYMANGIIYHRDHKGSKTQFISTMDTGGDDIAVRDVSHSANDPLKKVNVTEPNDRKKTEKLYESRIINGRIYRYDQPSPEAELSSQRPTLEELVARDVPGTWKQKVNQTIDIDLPDSQGKISVKLIASKKLGGGGFGTAKKILVEHLDGRQEKMVVKVIKHEHHSDFKLIEREGEFLKDVGMLMGTHVDTSQHQFFMPYVGKKVSRYLINQDPGNMQFNLSVEERCVTIRGLLESLAKIHERKIIHSDVGIHNLGLRKHPLSAALFDFNLSSREGEKRGNAGIPLTAAPEILKGIPNSYATDVYSAGITIALILEITTYKLLTLPNDPPAPVAFLAPKMDIIFGEGDCEEGAITKMQRKYGFTAEQAEGIYSMLEKMTNKDPALRPSAAESCAAFNELLTSPKVSMEYQHS</sequence>
<dbReference type="Gene3D" id="1.10.510.10">
    <property type="entry name" value="Transferase(Phosphotransferase) domain 1"/>
    <property type="match status" value="1"/>
</dbReference>
<evidence type="ECO:0000256" key="1">
    <source>
        <dbReference type="ARBA" id="ARBA00012513"/>
    </source>
</evidence>
<dbReference type="InterPro" id="IPR011009">
    <property type="entry name" value="Kinase-like_dom_sf"/>
</dbReference>
<keyword evidence="3" id="KW-0808">Transferase</keyword>
<organism evidence="10 11">
    <name type="scientific">Legionella anisa</name>
    <dbReference type="NCBI Taxonomy" id="28082"/>
    <lineage>
        <taxon>Bacteria</taxon>
        <taxon>Pseudomonadati</taxon>
        <taxon>Pseudomonadota</taxon>
        <taxon>Gammaproteobacteria</taxon>
        <taxon>Legionellales</taxon>
        <taxon>Legionellaceae</taxon>
        <taxon>Legionella</taxon>
    </lineage>
</organism>
<dbReference type="RefSeq" id="WP_019233972.1">
    <property type="nucleotide sequence ID" value="NZ_CAAAHR010000005.1"/>
</dbReference>
<dbReference type="GeneID" id="98064598"/>
<dbReference type="InterPro" id="IPR000719">
    <property type="entry name" value="Prot_kinase_dom"/>
</dbReference>
<comment type="caution">
    <text evidence="10">The sequence shown here is derived from an EMBL/GenBank/DDBJ whole genome shotgun (WGS) entry which is preliminary data.</text>
</comment>
<dbReference type="PROSITE" id="PS50011">
    <property type="entry name" value="PROTEIN_KINASE_DOM"/>
    <property type="match status" value="1"/>
</dbReference>
<evidence type="ECO:0000256" key="6">
    <source>
        <dbReference type="ARBA" id="ARBA00022840"/>
    </source>
</evidence>
<dbReference type="SUPFAM" id="SSF56112">
    <property type="entry name" value="Protein kinase-like (PK-like)"/>
    <property type="match status" value="1"/>
</dbReference>
<dbReference type="SMART" id="SM00220">
    <property type="entry name" value="S_TKc"/>
    <property type="match status" value="1"/>
</dbReference>
<dbReference type="GO" id="GO:0005524">
    <property type="term" value="F:ATP binding"/>
    <property type="evidence" value="ECO:0007669"/>
    <property type="project" value="UniProtKB-UniRule"/>
</dbReference>
<dbReference type="AlphaFoldDB" id="A0AAX0WQS7"/>
<dbReference type="GO" id="GO:0006796">
    <property type="term" value="P:phosphate-containing compound metabolic process"/>
    <property type="evidence" value="ECO:0007669"/>
    <property type="project" value="UniProtKB-ARBA"/>
</dbReference>
<dbReference type="EC" id="2.7.11.1" evidence="1"/>
<evidence type="ECO:0000313" key="10">
    <source>
        <dbReference type="EMBL" id="PNL60228.1"/>
    </source>
</evidence>
<evidence type="ECO:0000256" key="8">
    <source>
        <dbReference type="SAM" id="MobiDB-lite"/>
    </source>
</evidence>
<dbReference type="InterPro" id="IPR017441">
    <property type="entry name" value="Protein_kinase_ATP_BS"/>
</dbReference>
<feature type="binding site" evidence="7">
    <location>
        <position position="319"/>
    </location>
    <ligand>
        <name>ATP</name>
        <dbReference type="ChEBI" id="CHEBI:30616"/>
    </ligand>
</feature>
<feature type="compositionally biased region" description="Polar residues" evidence="8">
    <location>
        <begin position="64"/>
        <end position="77"/>
    </location>
</feature>
<evidence type="ECO:0000313" key="11">
    <source>
        <dbReference type="Proteomes" id="UP000192511"/>
    </source>
</evidence>
<evidence type="ECO:0000256" key="3">
    <source>
        <dbReference type="ARBA" id="ARBA00022679"/>
    </source>
</evidence>
<gene>
    <name evidence="10" type="ORF">A6J39_002840</name>
</gene>
<reference evidence="10" key="1">
    <citation type="submission" date="2017-12" db="EMBL/GenBank/DDBJ databases">
        <title>FDA dAtabase for Regulatory Grade micrObial Sequences (FDA-ARGOS): Supporting development and validation of Infectious Disease Dx tests.</title>
        <authorList>
            <person name="Kerrigan L."/>
            <person name="Tallon L.J."/>
            <person name="Sadzewicz L."/>
            <person name="Sengamalay N."/>
            <person name="Ott S."/>
            <person name="Godinez A."/>
            <person name="Nagaraj S."/>
            <person name="Vavikolanu K."/>
            <person name="Vyas G."/>
            <person name="Nadendla S."/>
            <person name="Aluvathingal J."/>
            <person name="Sichtig H."/>
        </authorList>
    </citation>
    <scope>NUCLEOTIDE SEQUENCE [LARGE SCALE GENOMIC DNA]</scope>
    <source>
        <strain evidence="10">FDAARGOS_200</strain>
    </source>
</reference>
<keyword evidence="5" id="KW-0418">Kinase</keyword>
<feature type="region of interest" description="Disordered" evidence="8">
    <location>
        <begin position="1"/>
        <end position="90"/>
    </location>
</feature>
<dbReference type="PROSITE" id="PS00107">
    <property type="entry name" value="PROTEIN_KINASE_ATP"/>
    <property type="match status" value="1"/>
</dbReference>
<dbReference type="Proteomes" id="UP000192511">
    <property type="component" value="Unassembled WGS sequence"/>
</dbReference>
<feature type="domain" description="Protein kinase" evidence="9">
    <location>
        <begin position="287"/>
        <end position="561"/>
    </location>
</feature>
<dbReference type="EMBL" id="NBTX02000004">
    <property type="protein sequence ID" value="PNL60228.1"/>
    <property type="molecule type" value="Genomic_DNA"/>
</dbReference>
<keyword evidence="6 7" id="KW-0067">ATP-binding</keyword>
<dbReference type="GO" id="GO:0006417">
    <property type="term" value="P:regulation of translation"/>
    <property type="evidence" value="ECO:0007669"/>
    <property type="project" value="UniProtKB-ARBA"/>
</dbReference>
<proteinExistence type="predicted"/>
<dbReference type="PANTHER" id="PTHR11042">
    <property type="entry name" value="EUKARYOTIC TRANSLATION INITIATION FACTOR 2-ALPHA KINASE EIF2-ALPHA KINASE -RELATED"/>
    <property type="match status" value="1"/>
</dbReference>
<dbReference type="GO" id="GO:0006950">
    <property type="term" value="P:response to stress"/>
    <property type="evidence" value="ECO:0007669"/>
    <property type="project" value="UniProtKB-ARBA"/>
</dbReference>
<dbReference type="GO" id="GO:0004674">
    <property type="term" value="F:protein serine/threonine kinase activity"/>
    <property type="evidence" value="ECO:0007669"/>
    <property type="project" value="UniProtKB-KW"/>
</dbReference>
<keyword evidence="2" id="KW-0723">Serine/threonine-protein kinase</keyword>
<evidence type="ECO:0000256" key="7">
    <source>
        <dbReference type="PROSITE-ProRule" id="PRU10141"/>
    </source>
</evidence>
<evidence type="ECO:0000256" key="4">
    <source>
        <dbReference type="ARBA" id="ARBA00022741"/>
    </source>
</evidence>
<feature type="compositionally biased region" description="Basic and acidic residues" evidence="8">
    <location>
        <begin position="1"/>
        <end position="19"/>
    </location>
</feature>
<evidence type="ECO:0000256" key="5">
    <source>
        <dbReference type="ARBA" id="ARBA00022777"/>
    </source>
</evidence>
<keyword evidence="11" id="KW-1185">Reference proteome</keyword>
<dbReference type="PANTHER" id="PTHR11042:SF160">
    <property type="entry name" value="EUKARYOTIC TRANSLATION INITIATION FACTOR 2-ALPHA KINASE 1"/>
    <property type="match status" value="1"/>
</dbReference>
<evidence type="ECO:0000256" key="2">
    <source>
        <dbReference type="ARBA" id="ARBA00022527"/>
    </source>
</evidence>
<dbReference type="GO" id="GO:0005737">
    <property type="term" value="C:cytoplasm"/>
    <property type="evidence" value="ECO:0007669"/>
    <property type="project" value="TreeGrafter"/>
</dbReference>
<dbReference type="InterPro" id="IPR050339">
    <property type="entry name" value="CC_SR_Kinase"/>
</dbReference>
<evidence type="ECO:0000259" key="9">
    <source>
        <dbReference type="PROSITE" id="PS50011"/>
    </source>
</evidence>
<feature type="compositionally biased region" description="Basic and acidic residues" evidence="8">
    <location>
        <begin position="51"/>
        <end position="63"/>
    </location>
</feature>
<protein>
    <recommendedName>
        <fullName evidence="1">non-specific serine/threonine protein kinase</fullName>
        <ecNumber evidence="1">2.7.11.1</ecNumber>
    </recommendedName>
</protein>